<dbReference type="Gene3D" id="3.40.50.720">
    <property type="entry name" value="NAD(P)-binding Rossmann-like Domain"/>
    <property type="match status" value="1"/>
</dbReference>
<proteinExistence type="predicted"/>
<dbReference type="STRING" id="155417.A0A4Q4TGG4"/>
<dbReference type="OrthoDB" id="9984533at2759"/>
<comment type="caution">
    <text evidence="4">The sequence shown here is derived from an EMBL/GenBank/DDBJ whole genome shotgun (WGS) entry which is preliminary data.</text>
</comment>
<dbReference type="Pfam" id="PF05368">
    <property type="entry name" value="NmrA"/>
    <property type="match status" value="1"/>
</dbReference>
<evidence type="ECO:0000256" key="1">
    <source>
        <dbReference type="ARBA" id="ARBA00022857"/>
    </source>
</evidence>
<evidence type="ECO:0000313" key="5">
    <source>
        <dbReference type="Proteomes" id="UP000293360"/>
    </source>
</evidence>
<dbReference type="CDD" id="cd05259">
    <property type="entry name" value="PCBER_SDR_a"/>
    <property type="match status" value="1"/>
</dbReference>
<organism evidence="4 5">
    <name type="scientific">Monosporascus ibericus</name>
    <dbReference type="NCBI Taxonomy" id="155417"/>
    <lineage>
        <taxon>Eukaryota</taxon>
        <taxon>Fungi</taxon>
        <taxon>Dikarya</taxon>
        <taxon>Ascomycota</taxon>
        <taxon>Pezizomycotina</taxon>
        <taxon>Sordariomycetes</taxon>
        <taxon>Xylariomycetidae</taxon>
        <taxon>Xylariales</taxon>
        <taxon>Xylariales incertae sedis</taxon>
        <taxon>Monosporascus</taxon>
    </lineage>
</organism>
<dbReference type="Proteomes" id="UP000293360">
    <property type="component" value="Unassembled WGS sequence"/>
</dbReference>
<evidence type="ECO:0000259" key="3">
    <source>
        <dbReference type="Pfam" id="PF05368"/>
    </source>
</evidence>
<keyword evidence="2" id="KW-0560">Oxidoreductase</keyword>
<gene>
    <name evidence="4" type="ORF">DL764_004375</name>
</gene>
<feature type="domain" description="NmrA-like" evidence="3">
    <location>
        <begin position="5"/>
        <end position="236"/>
    </location>
</feature>
<evidence type="ECO:0000256" key="2">
    <source>
        <dbReference type="ARBA" id="ARBA00023002"/>
    </source>
</evidence>
<name>A0A4Q4TGG4_9PEZI</name>
<dbReference type="InterPro" id="IPR045312">
    <property type="entry name" value="PCBER-like"/>
</dbReference>
<dbReference type="InterPro" id="IPR051609">
    <property type="entry name" value="NmrA/Isoflavone_reductase-like"/>
</dbReference>
<dbReference type="AlphaFoldDB" id="A0A4Q4TGG4"/>
<keyword evidence="1" id="KW-0521">NADP</keyword>
<dbReference type="PANTHER" id="PTHR47706:SF9">
    <property type="entry name" value="NMRA-LIKE DOMAIN-CONTAINING PROTEIN-RELATED"/>
    <property type="match status" value="1"/>
</dbReference>
<evidence type="ECO:0000313" key="4">
    <source>
        <dbReference type="EMBL" id="RYP04567.1"/>
    </source>
</evidence>
<reference evidence="4 5" key="1">
    <citation type="submission" date="2018-06" db="EMBL/GenBank/DDBJ databases">
        <title>Complete Genomes of Monosporascus.</title>
        <authorList>
            <person name="Robinson A.J."/>
            <person name="Natvig D.O."/>
        </authorList>
    </citation>
    <scope>NUCLEOTIDE SEQUENCE [LARGE SCALE GENOMIC DNA]</scope>
    <source>
        <strain evidence="4 5">CBS 110550</strain>
    </source>
</reference>
<dbReference type="GO" id="GO:0016491">
    <property type="term" value="F:oxidoreductase activity"/>
    <property type="evidence" value="ECO:0007669"/>
    <property type="project" value="UniProtKB-KW"/>
</dbReference>
<dbReference type="SUPFAM" id="SSF51735">
    <property type="entry name" value="NAD(P)-binding Rossmann-fold domains"/>
    <property type="match status" value="1"/>
</dbReference>
<accession>A0A4Q4TGG4</accession>
<dbReference type="InterPro" id="IPR036291">
    <property type="entry name" value="NAD(P)-bd_dom_sf"/>
</dbReference>
<dbReference type="EMBL" id="QJNU01000205">
    <property type="protein sequence ID" value="RYP04567.1"/>
    <property type="molecule type" value="Genomic_DNA"/>
</dbReference>
<sequence>MPSLKNVVVVGASRAGMVSLGAYIVEALKTDPEINVTVVSRKSSTAKIPDGVKVVKVDDSYPQEELEKAFAGQDAVVMANGFQLMGQEGKFVEAAINAGVKRFIPSEFGSDTQNEKLLSIFPMAGAKAKLMADIRTKENTGLTWTTICTGIFLDVGLTTGFMGFDLKEHKATVWDDGNFKFSSTPRENVAKAVLAVLKHPEVTENKYVYVSSFEISLNELVSALEKAQGTKYTISHTTTEKETAEGKAALARGDFMGAGKLLLVANVNPGYGSNFAEEGELWNDKIGLPRENLDDVIARIVKG</sequence>
<dbReference type="PANTHER" id="PTHR47706">
    <property type="entry name" value="NMRA-LIKE FAMILY PROTEIN"/>
    <property type="match status" value="1"/>
</dbReference>
<keyword evidence="5" id="KW-1185">Reference proteome</keyword>
<dbReference type="InterPro" id="IPR008030">
    <property type="entry name" value="NmrA-like"/>
</dbReference>
<protein>
    <recommendedName>
        <fullName evidence="3">NmrA-like domain-containing protein</fullName>
    </recommendedName>
</protein>
<dbReference type="Gene3D" id="3.90.25.10">
    <property type="entry name" value="UDP-galactose 4-epimerase, domain 1"/>
    <property type="match status" value="1"/>
</dbReference>